<proteinExistence type="predicted"/>
<sequence length="143" mass="16421">MFSGCCSMLAPPPDHRRQAREISLRIIIMRECKRRLLRTLGSLGHTIDAGGKSGHGDHFDLLPHVRTVFTSHFCLQLCIRVLLVQRDKQRPHAIIHNLLVPRDGARDMHGQTERHEAAAESVRCARRIHERDEGTCARPRQRR</sequence>
<dbReference type="Proteomes" id="UP000250043">
    <property type="component" value="Unassembled WGS sequence"/>
</dbReference>
<gene>
    <name evidence="1" type="ORF">OBBRIDRAFT_68099</name>
</gene>
<keyword evidence="2" id="KW-1185">Reference proteome</keyword>
<evidence type="ECO:0000313" key="1">
    <source>
        <dbReference type="EMBL" id="OCH88658.1"/>
    </source>
</evidence>
<dbReference type="AlphaFoldDB" id="A0A8E2AQR9"/>
<reference evidence="1 2" key="1">
    <citation type="submission" date="2016-07" db="EMBL/GenBank/DDBJ databases">
        <title>Draft genome of the white-rot fungus Obba rivulosa 3A-2.</title>
        <authorList>
            <consortium name="DOE Joint Genome Institute"/>
            <person name="Miettinen O."/>
            <person name="Riley R."/>
            <person name="Acob R."/>
            <person name="Barry K."/>
            <person name="Cullen D."/>
            <person name="De Vries R."/>
            <person name="Hainaut M."/>
            <person name="Hatakka A."/>
            <person name="Henrissat B."/>
            <person name="Hilden K."/>
            <person name="Kuo R."/>
            <person name="Labutti K."/>
            <person name="Lipzen A."/>
            <person name="Makela M.R."/>
            <person name="Sandor L."/>
            <person name="Spatafora J.W."/>
            <person name="Grigoriev I.V."/>
            <person name="Hibbett D.S."/>
        </authorList>
    </citation>
    <scope>NUCLEOTIDE SEQUENCE [LARGE SCALE GENOMIC DNA]</scope>
    <source>
        <strain evidence="1 2">3A-2</strain>
    </source>
</reference>
<protein>
    <submittedName>
        <fullName evidence="1">Uncharacterized protein</fullName>
    </submittedName>
</protein>
<organism evidence="1 2">
    <name type="scientific">Obba rivulosa</name>
    <dbReference type="NCBI Taxonomy" id="1052685"/>
    <lineage>
        <taxon>Eukaryota</taxon>
        <taxon>Fungi</taxon>
        <taxon>Dikarya</taxon>
        <taxon>Basidiomycota</taxon>
        <taxon>Agaricomycotina</taxon>
        <taxon>Agaricomycetes</taxon>
        <taxon>Polyporales</taxon>
        <taxon>Gelatoporiaceae</taxon>
        <taxon>Obba</taxon>
    </lineage>
</organism>
<name>A0A8E2AQR9_9APHY</name>
<accession>A0A8E2AQR9</accession>
<dbReference type="EMBL" id="KV722446">
    <property type="protein sequence ID" value="OCH88658.1"/>
    <property type="molecule type" value="Genomic_DNA"/>
</dbReference>
<evidence type="ECO:0000313" key="2">
    <source>
        <dbReference type="Proteomes" id="UP000250043"/>
    </source>
</evidence>